<evidence type="ECO:0000256" key="1">
    <source>
        <dbReference type="SAM" id="MobiDB-lite"/>
    </source>
</evidence>
<keyword evidence="5" id="KW-1185">Reference proteome</keyword>
<dbReference type="Pfam" id="PF13464">
    <property type="entry name" value="RodZ_C"/>
    <property type="match status" value="1"/>
</dbReference>
<sequence>MKKKHIELPNDGDNDEAVNKEPTLGEKLKSARETKGLSVAEVAQRLNLRPIIVEKIEADDFSELGGTTYVRGYVKNFARIVQADPDDIQACLNTILANDKQPNMQSFSRRTTRQARDGRLMLLTYLIAIVLLALLVWWWIQKSSMETELDISQPTVEEVAEGHQMLDQSTIDATQANAAAVNKDLMTLDNPLPATHSLSAVPSTSVNNDAANANNDIRVSTNGDNGAASAQSTLVFNLSGDCWVKVTDETGKVLTSGLKQANDTVSLSGQAPFAVLLGAPQSVTVSFNDQNVNLASFPSGKVARLTIPLGE</sequence>
<keyword evidence="2" id="KW-0812">Transmembrane</keyword>
<feature type="domain" description="Cytoskeleton protein RodZ-like C-terminal" evidence="3">
    <location>
        <begin position="235"/>
        <end position="306"/>
    </location>
</feature>
<dbReference type="SUPFAM" id="SSF47413">
    <property type="entry name" value="lambda repressor-like DNA-binding domains"/>
    <property type="match status" value="1"/>
</dbReference>
<accession>A0ABT0LBW9</accession>
<name>A0ABT0LBW9_9GAMM</name>
<dbReference type="Pfam" id="PF13413">
    <property type="entry name" value="HTH_25"/>
    <property type="match status" value="1"/>
</dbReference>
<dbReference type="EMBL" id="JAKIKS010000037">
    <property type="protein sequence ID" value="MCL1125010.1"/>
    <property type="molecule type" value="Genomic_DNA"/>
</dbReference>
<dbReference type="PANTHER" id="PTHR34475:SF1">
    <property type="entry name" value="CYTOSKELETON PROTEIN RODZ"/>
    <property type="match status" value="1"/>
</dbReference>
<gene>
    <name evidence="4" type="ORF">L2764_11120</name>
</gene>
<dbReference type="CDD" id="cd00093">
    <property type="entry name" value="HTH_XRE"/>
    <property type="match status" value="1"/>
</dbReference>
<dbReference type="Proteomes" id="UP001203423">
    <property type="component" value="Unassembled WGS sequence"/>
</dbReference>
<evidence type="ECO:0000313" key="5">
    <source>
        <dbReference type="Proteomes" id="UP001203423"/>
    </source>
</evidence>
<reference evidence="4 5" key="1">
    <citation type="submission" date="2022-01" db="EMBL/GenBank/DDBJ databases">
        <title>Whole genome-based taxonomy of the Shewanellaceae.</title>
        <authorList>
            <person name="Martin-Rodriguez A.J."/>
        </authorList>
    </citation>
    <scope>NUCLEOTIDE SEQUENCE [LARGE SCALE GENOMIC DNA]</scope>
    <source>
        <strain evidence="4 5">DSM 17177</strain>
    </source>
</reference>
<evidence type="ECO:0000313" key="4">
    <source>
        <dbReference type="EMBL" id="MCL1125010.1"/>
    </source>
</evidence>
<comment type="caution">
    <text evidence="4">The sequence shown here is derived from an EMBL/GenBank/DDBJ whole genome shotgun (WGS) entry which is preliminary data.</text>
</comment>
<feature type="compositionally biased region" description="Basic and acidic residues" evidence="1">
    <location>
        <begin position="17"/>
        <end position="26"/>
    </location>
</feature>
<dbReference type="InterPro" id="IPR050400">
    <property type="entry name" value="Bact_Cytoskel_RodZ"/>
</dbReference>
<feature type="region of interest" description="Disordered" evidence="1">
    <location>
        <begin position="1"/>
        <end position="26"/>
    </location>
</feature>
<protein>
    <submittedName>
        <fullName evidence="4">DUF4115 domain-containing protein</fullName>
    </submittedName>
</protein>
<dbReference type="InterPro" id="IPR001387">
    <property type="entry name" value="Cro/C1-type_HTH"/>
</dbReference>
<feature type="transmembrane region" description="Helical" evidence="2">
    <location>
        <begin position="120"/>
        <end position="140"/>
    </location>
</feature>
<dbReference type="PANTHER" id="PTHR34475">
    <property type="match status" value="1"/>
</dbReference>
<dbReference type="InterPro" id="IPR010982">
    <property type="entry name" value="Lambda_DNA-bd_dom_sf"/>
</dbReference>
<evidence type="ECO:0000256" key="2">
    <source>
        <dbReference type="SAM" id="Phobius"/>
    </source>
</evidence>
<dbReference type="InterPro" id="IPR025194">
    <property type="entry name" value="RodZ-like_C"/>
</dbReference>
<keyword evidence="2" id="KW-1133">Transmembrane helix</keyword>
<dbReference type="Gene3D" id="1.10.260.40">
    <property type="entry name" value="lambda repressor-like DNA-binding domains"/>
    <property type="match status" value="1"/>
</dbReference>
<organism evidence="4 5">
    <name type="scientific">Shewanella surugensis</name>
    <dbReference type="NCBI Taxonomy" id="212020"/>
    <lineage>
        <taxon>Bacteria</taxon>
        <taxon>Pseudomonadati</taxon>
        <taxon>Pseudomonadota</taxon>
        <taxon>Gammaproteobacteria</taxon>
        <taxon>Alteromonadales</taxon>
        <taxon>Shewanellaceae</taxon>
        <taxon>Shewanella</taxon>
    </lineage>
</organism>
<dbReference type="RefSeq" id="WP_248940285.1">
    <property type="nucleotide sequence ID" value="NZ_JAKIKS010000037.1"/>
</dbReference>
<keyword evidence="2" id="KW-0472">Membrane</keyword>
<evidence type="ECO:0000259" key="3">
    <source>
        <dbReference type="Pfam" id="PF13464"/>
    </source>
</evidence>
<proteinExistence type="predicted"/>